<evidence type="ECO:0000259" key="2">
    <source>
        <dbReference type="Pfam" id="PF24883"/>
    </source>
</evidence>
<dbReference type="OrthoDB" id="5967843at2759"/>
<dbReference type="Proteomes" id="UP000807342">
    <property type="component" value="Unassembled WGS sequence"/>
</dbReference>
<keyword evidence="4" id="KW-1185">Reference proteome</keyword>
<dbReference type="SUPFAM" id="SSF52540">
    <property type="entry name" value="P-loop containing nucleoside triphosphate hydrolases"/>
    <property type="match status" value="1"/>
</dbReference>
<organism evidence="3 4">
    <name type="scientific">Macrolepiota fuliginosa MF-IS2</name>
    <dbReference type="NCBI Taxonomy" id="1400762"/>
    <lineage>
        <taxon>Eukaryota</taxon>
        <taxon>Fungi</taxon>
        <taxon>Dikarya</taxon>
        <taxon>Basidiomycota</taxon>
        <taxon>Agaricomycotina</taxon>
        <taxon>Agaricomycetes</taxon>
        <taxon>Agaricomycetidae</taxon>
        <taxon>Agaricales</taxon>
        <taxon>Agaricineae</taxon>
        <taxon>Agaricaceae</taxon>
        <taxon>Macrolepiota</taxon>
    </lineage>
</organism>
<reference evidence="3" key="1">
    <citation type="submission" date="2020-11" db="EMBL/GenBank/DDBJ databases">
        <authorList>
            <consortium name="DOE Joint Genome Institute"/>
            <person name="Ahrendt S."/>
            <person name="Riley R."/>
            <person name="Andreopoulos W."/>
            <person name="Labutti K."/>
            <person name="Pangilinan J."/>
            <person name="Ruiz-Duenas F.J."/>
            <person name="Barrasa J.M."/>
            <person name="Sanchez-Garcia M."/>
            <person name="Camarero S."/>
            <person name="Miyauchi S."/>
            <person name="Serrano A."/>
            <person name="Linde D."/>
            <person name="Babiker R."/>
            <person name="Drula E."/>
            <person name="Ayuso-Fernandez I."/>
            <person name="Pacheco R."/>
            <person name="Padilla G."/>
            <person name="Ferreira P."/>
            <person name="Barriuso J."/>
            <person name="Kellner H."/>
            <person name="Castanera R."/>
            <person name="Alfaro M."/>
            <person name="Ramirez L."/>
            <person name="Pisabarro A.G."/>
            <person name="Kuo A."/>
            <person name="Tritt A."/>
            <person name="Lipzen A."/>
            <person name="He G."/>
            <person name="Yan M."/>
            <person name="Ng V."/>
            <person name="Cullen D."/>
            <person name="Martin F."/>
            <person name="Rosso M.-N."/>
            <person name="Henrissat B."/>
            <person name="Hibbett D."/>
            <person name="Martinez A.T."/>
            <person name="Grigoriev I.V."/>
        </authorList>
    </citation>
    <scope>NUCLEOTIDE SEQUENCE</scope>
    <source>
        <strain evidence="3">MF-IS2</strain>
    </source>
</reference>
<dbReference type="Gene3D" id="3.40.50.300">
    <property type="entry name" value="P-loop containing nucleotide triphosphate hydrolases"/>
    <property type="match status" value="1"/>
</dbReference>
<dbReference type="InterPro" id="IPR056884">
    <property type="entry name" value="NPHP3-like_N"/>
</dbReference>
<evidence type="ECO:0000313" key="3">
    <source>
        <dbReference type="EMBL" id="KAF9442896.1"/>
    </source>
</evidence>
<gene>
    <name evidence="3" type="ORF">P691DRAFT_713928</name>
</gene>
<dbReference type="Pfam" id="PF24883">
    <property type="entry name" value="NPHP3_N"/>
    <property type="match status" value="1"/>
</dbReference>
<evidence type="ECO:0000313" key="4">
    <source>
        <dbReference type="Proteomes" id="UP000807342"/>
    </source>
</evidence>
<sequence>MPTHFFEKAHNFSINNSQIVDNSQIINNNIGISGLDVLLGASIPEAAHDSSARYPPPRCHPGTRQDYISKITQWSLDQDGRENHVLWMKGPAGVGKSAVAQSCAEDLGDKLGAAFFFSRLNSRDDPDCFFTSIAYQLATKIASYGDILDHKLRRNPTLVNKSIGQQFEGLIAAPFKEMKSRGLDLGEFVVIVDGLDECDTEVAQRDIVETVTASAQDRTTPLIWVFLSRPEPHIVGIFTYPHISNYSTHLELPVSRDIDNEIALYLTDELRKVQKAHDLPQSWPSERDIWVLVDLSAGLFIYAATIIRFIEEVDSLGPEDQLHAVLDLAAQTKKVTSTYPLSELDLFYTLIMARVPSKTLLTTLKILYLTTLPNSLTNACKNANVLRLTEAQFRYACRSLHSVLKLEAPDASVDMRITYYHASFMDFLRDPSRSGKFCLSGACATSVHYEILERLNELHENARSLNLVQHELPPIPLSLTWDGDLEPRGLYICIIEAFFSICQTVPLEDKMLKALVDFDYAMILCLWGPPPLFSARQLSREAFMKNVPRNYHKKIFRPCKGVSLHQKPRFAEHDRPYVLGHGQNKALWWRYGTGSVIGPYQRLRGGAVFKLLCRKLKAIIA</sequence>
<protein>
    <recommendedName>
        <fullName evidence="2">Nephrocystin 3-like N-terminal domain-containing protein</fullName>
    </recommendedName>
</protein>
<name>A0A9P6BWH2_9AGAR</name>
<accession>A0A9P6BWH2</accession>
<dbReference type="PANTHER" id="PTHR10039">
    <property type="entry name" value="AMELOGENIN"/>
    <property type="match status" value="1"/>
</dbReference>
<proteinExistence type="predicted"/>
<comment type="caution">
    <text evidence="3">The sequence shown here is derived from an EMBL/GenBank/DDBJ whole genome shotgun (WGS) entry which is preliminary data.</text>
</comment>
<dbReference type="InterPro" id="IPR027417">
    <property type="entry name" value="P-loop_NTPase"/>
</dbReference>
<evidence type="ECO:0000256" key="1">
    <source>
        <dbReference type="ARBA" id="ARBA00022737"/>
    </source>
</evidence>
<dbReference type="EMBL" id="MU151549">
    <property type="protein sequence ID" value="KAF9442896.1"/>
    <property type="molecule type" value="Genomic_DNA"/>
</dbReference>
<dbReference type="PANTHER" id="PTHR10039:SF14">
    <property type="entry name" value="NACHT DOMAIN-CONTAINING PROTEIN"/>
    <property type="match status" value="1"/>
</dbReference>
<keyword evidence="1" id="KW-0677">Repeat</keyword>
<dbReference type="AlphaFoldDB" id="A0A9P6BWH2"/>
<feature type="domain" description="Nephrocystin 3-like N-terminal" evidence="2">
    <location>
        <begin position="71"/>
        <end position="229"/>
    </location>
</feature>